<gene>
    <name evidence="3" type="ORF">WG929_03345</name>
</gene>
<proteinExistence type="predicted"/>
<evidence type="ECO:0000313" key="4">
    <source>
        <dbReference type="Proteomes" id="UP001620597"/>
    </source>
</evidence>
<name>A0ABW8NEP7_9GAMM</name>
<dbReference type="NCBIfam" id="TIGR01760">
    <property type="entry name" value="tape_meas_TP901"/>
    <property type="match status" value="1"/>
</dbReference>
<dbReference type="InterPro" id="IPR010090">
    <property type="entry name" value="Phage_tape_meas"/>
</dbReference>
<dbReference type="EMBL" id="JBBKTX010000003">
    <property type="protein sequence ID" value="MFK4751438.1"/>
    <property type="molecule type" value="Genomic_DNA"/>
</dbReference>
<feature type="domain" description="Phage tail tape measure protein" evidence="2">
    <location>
        <begin position="109"/>
        <end position="304"/>
    </location>
</feature>
<evidence type="ECO:0000256" key="1">
    <source>
        <dbReference type="SAM" id="MobiDB-lite"/>
    </source>
</evidence>
<evidence type="ECO:0000313" key="3">
    <source>
        <dbReference type="EMBL" id="MFK4751438.1"/>
    </source>
</evidence>
<organism evidence="3 4">
    <name type="scientific">Oceanobacter antarcticus</name>
    <dbReference type="NCBI Taxonomy" id="3133425"/>
    <lineage>
        <taxon>Bacteria</taxon>
        <taxon>Pseudomonadati</taxon>
        <taxon>Pseudomonadota</taxon>
        <taxon>Gammaproteobacteria</taxon>
        <taxon>Oceanospirillales</taxon>
        <taxon>Oceanospirillaceae</taxon>
        <taxon>Oceanobacter</taxon>
    </lineage>
</organism>
<protein>
    <submittedName>
        <fullName evidence="3">Phage tail tape measure protein</fullName>
    </submittedName>
</protein>
<dbReference type="Pfam" id="PF10145">
    <property type="entry name" value="PhageMin_Tail"/>
    <property type="match status" value="1"/>
</dbReference>
<accession>A0ABW8NEP7</accession>
<dbReference type="Proteomes" id="UP001620597">
    <property type="component" value="Unassembled WGS sequence"/>
</dbReference>
<dbReference type="RefSeq" id="WP_416204895.1">
    <property type="nucleotide sequence ID" value="NZ_JBBKTX010000003.1"/>
</dbReference>
<reference evidence="3 4" key="1">
    <citation type="submission" date="2024-03" db="EMBL/GenBank/DDBJ databases">
        <title>High-quality draft genome sequence of Oceanobacter sp. wDCs-4.</title>
        <authorList>
            <person name="Dong C."/>
        </authorList>
    </citation>
    <scope>NUCLEOTIDE SEQUENCE [LARGE SCALE GENOMIC DNA]</scope>
    <source>
        <strain evidence="4">wDCs-4</strain>
    </source>
</reference>
<sequence length="641" mass="66859">MTDLTTSLVLSLRNSQFTAGLRSSARQVDRFADSSGRQIRGLRRDFQSLTGQGFGRLKGELLGLAGGFAAVQAAKQSAGLDKDLAQIGLTAGVTSQKTAGLRKELFALQKQYGVVVEESQAGSSSLLAAGLEFNEARGATSAIAPTSAVTGARPEILASALSVSSEIFGYDLARVEVATDLLDKMTVAGRAGNAELEDLAGIFSRVGGNAKNAGLGFEQSLGFIEQLSLIEKQPERLATLADSTLRIFTNQKYLKNVQQGLGVSFYNDNGDRRDPFSVIEDIGQIYRKQKTDQQRDALIGFAFGEMDLDTQRGIQALLQSGKIDEARATTREILAANGTIARGLDKALNNAIDQSSRLKATLRESVDGFIQPLNDGFVDLTKKLLDSKDKGGLGLSGNELLMSIGGVLAAGGAAYRYGPKALRGVLGKVGGLGVGVATGMALEAATGVQPVYVVNMPSGFGSGPDININRRGKNDLPGTGGIAGEWIPAGSQGAGRLPGKNVPRLPAPVGDFGLPAPAAAGAGALATAATWAGGAALAGAVGYGVGTLINDYLIDGTEVGDSIGRAVANVLAVLGNDTALAALRSENGDDRTPKSRSRYQQRQEEQNAHLKIEISEDRTWVKTMRATGLDVDVSGMMMVTP</sequence>
<comment type="caution">
    <text evidence="3">The sequence shown here is derived from an EMBL/GenBank/DDBJ whole genome shotgun (WGS) entry which is preliminary data.</text>
</comment>
<evidence type="ECO:0000259" key="2">
    <source>
        <dbReference type="Pfam" id="PF10145"/>
    </source>
</evidence>
<keyword evidence="4" id="KW-1185">Reference proteome</keyword>
<feature type="region of interest" description="Disordered" evidence="1">
    <location>
        <begin position="586"/>
        <end position="608"/>
    </location>
</feature>